<dbReference type="InterPro" id="IPR044665">
    <property type="entry name" value="E_coli_cyclophilin_A-like"/>
</dbReference>
<evidence type="ECO:0000313" key="6">
    <source>
        <dbReference type="EMBL" id="MSE16789.1"/>
    </source>
</evidence>
<feature type="chain" id="PRO_5031590838" description="Peptidyl-prolyl cis-trans isomerase" evidence="4">
    <location>
        <begin position="25"/>
        <end position="115"/>
    </location>
</feature>
<dbReference type="GO" id="GO:0006457">
    <property type="term" value="P:protein folding"/>
    <property type="evidence" value="ECO:0007669"/>
    <property type="project" value="InterPro"/>
</dbReference>
<comment type="caution">
    <text evidence="6">The sequence shown here is derived from an EMBL/GenBank/DDBJ whole genome shotgun (WGS) entry which is preliminary data.</text>
</comment>
<comment type="function">
    <text evidence="4">PPIases accelerate the folding of proteins. It catalyzes the cis-trans isomerization of proline imidic peptide bonds in oligopeptides.</text>
</comment>
<dbReference type="EC" id="5.2.1.8" evidence="4"/>
<dbReference type="Pfam" id="PF00160">
    <property type="entry name" value="Pro_isomerase"/>
    <property type="match status" value="1"/>
</dbReference>
<reference evidence="6 7" key="1">
    <citation type="submission" date="2019-11" db="EMBL/GenBank/DDBJ databases">
        <title>Draft Genome Sequence of Plant Growth-Promoting Rhizosphere-Associated Bacteria.</title>
        <authorList>
            <person name="Vasilyev I.Y."/>
            <person name="Radchenko V."/>
            <person name="Ilnitskaya E.V."/>
        </authorList>
    </citation>
    <scope>NUCLEOTIDE SEQUENCE [LARGE SCALE GENOMIC DNA]</scope>
    <source>
        <strain evidence="6 7">VRA_MhP_f</strain>
    </source>
</reference>
<evidence type="ECO:0000256" key="4">
    <source>
        <dbReference type="RuleBase" id="RU363019"/>
    </source>
</evidence>
<dbReference type="AlphaFoldDB" id="A0A7X2SX54"/>
<dbReference type="Gene3D" id="2.40.100.10">
    <property type="entry name" value="Cyclophilin-like"/>
    <property type="match status" value="1"/>
</dbReference>
<dbReference type="EMBL" id="WKLC01000853">
    <property type="protein sequence ID" value="MSE16789.1"/>
    <property type="molecule type" value="Genomic_DNA"/>
</dbReference>
<organism evidence="6 7">
    <name type="scientific">Enterobacter agglomerans</name>
    <name type="common">Erwinia herbicola</name>
    <name type="synonym">Pantoea agglomerans</name>
    <dbReference type="NCBI Taxonomy" id="549"/>
    <lineage>
        <taxon>Bacteria</taxon>
        <taxon>Pseudomonadati</taxon>
        <taxon>Pseudomonadota</taxon>
        <taxon>Gammaproteobacteria</taxon>
        <taxon>Enterobacterales</taxon>
        <taxon>Erwiniaceae</taxon>
        <taxon>Pantoea</taxon>
        <taxon>Pantoea agglomerans group</taxon>
    </lineage>
</organism>
<evidence type="ECO:0000259" key="5">
    <source>
        <dbReference type="PROSITE" id="PS50072"/>
    </source>
</evidence>
<gene>
    <name evidence="6" type="ORF">GKC49_17225</name>
</gene>
<keyword evidence="3 4" id="KW-0413">Isomerase</keyword>
<evidence type="ECO:0000256" key="3">
    <source>
        <dbReference type="ARBA" id="ARBA00023235"/>
    </source>
</evidence>
<keyword evidence="2 4" id="KW-0697">Rotamase</keyword>
<dbReference type="PRINTS" id="PR00153">
    <property type="entry name" value="CSAPPISMRASE"/>
</dbReference>
<dbReference type="Proteomes" id="UP000461948">
    <property type="component" value="Unassembled WGS sequence"/>
</dbReference>
<proteinExistence type="inferred from homology"/>
<evidence type="ECO:0000256" key="2">
    <source>
        <dbReference type="ARBA" id="ARBA00023110"/>
    </source>
</evidence>
<dbReference type="GO" id="GO:0003755">
    <property type="term" value="F:peptidyl-prolyl cis-trans isomerase activity"/>
    <property type="evidence" value="ECO:0007669"/>
    <property type="project" value="UniProtKB-UniRule"/>
</dbReference>
<dbReference type="InterPro" id="IPR020892">
    <property type="entry name" value="Cyclophilin-type_PPIase_CS"/>
</dbReference>
<feature type="signal peptide" evidence="4">
    <location>
        <begin position="1"/>
        <end position="24"/>
    </location>
</feature>
<protein>
    <recommendedName>
        <fullName evidence="4">Peptidyl-prolyl cis-trans isomerase</fullName>
        <shortName evidence="4">PPIase</shortName>
        <ecNumber evidence="4">5.2.1.8</ecNumber>
    </recommendedName>
</protein>
<feature type="non-terminal residue" evidence="6">
    <location>
        <position position="115"/>
    </location>
</feature>
<feature type="domain" description="PPIase cyclophilin-type" evidence="5">
    <location>
        <begin position="35"/>
        <end position="115"/>
    </location>
</feature>
<evidence type="ECO:0000313" key="7">
    <source>
        <dbReference type="Proteomes" id="UP000461948"/>
    </source>
</evidence>
<dbReference type="SUPFAM" id="SSF50891">
    <property type="entry name" value="Cyclophilin-like"/>
    <property type="match status" value="1"/>
</dbReference>
<keyword evidence="4" id="KW-0732">Signal</keyword>
<accession>A0A7X2SX54</accession>
<dbReference type="PANTHER" id="PTHR43246">
    <property type="entry name" value="PEPTIDYL-PROLYL CIS-TRANS ISOMERASE CYP38, CHLOROPLASTIC"/>
    <property type="match status" value="1"/>
</dbReference>
<sequence length="115" mass="12415">MFKRTLTAAITLLALSSVSAQALAAKGDTHVLLTTSAGNIELELNNQKAPVSVKNFVDYVNNGFYNNTIFHRVIPGFMVQGGGFTTDMQQKQTNAPIKNEADNGLRNLRGTISMA</sequence>
<dbReference type="InterPro" id="IPR002130">
    <property type="entry name" value="Cyclophilin-type_PPIase_dom"/>
</dbReference>
<evidence type="ECO:0000256" key="1">
    <source>
        <dbReference type="ARBA" id="ARBA00007365"/>
    </source>
</evidence>
<name>A0A7X2SX54_ENTAG</name>
<comment type="catalytic activity">
    <reaction evidence="4">
        <text>[protein]-peptidylproline (omega=180) = [protein]-peptidylproline (omega=0)</text>
        <dbReference type="Rhea" id="RHEA:16237"/>
        <dbReference type="Rhea" id="RHEA-COMP:10747"/>
        <dbReference type="Rhea" id="RHEA-COMP:10748"/>
        <dbReference type="ChEBI" id="CHEBI:83833"/>
        <dbReference type="ChEBI" id="CHEBI:83834"/>
        <dbReference type="EC" id="5.2.1.8"/>
    </reaction>
</comment>
<dbReference type="PROSITE" id="PS00170">
    <property type="entry name" value="CSA_PPIASE_1"/>
    <property type="match status" value="1"/>
</dbReference>
<dbReference type="InterPro" id="IPR029000">
    <property type="entry name" value="Cyclophilin-like_dom_sf"/>
</dbReference>
<dbReference type="PROSITE" id="PS50072">
    <property type="entry name" value="CSA_PPIASE_2"/>
    <property type="match status" value="1"/>
</dbReference>
<comment type="similarity">
    <text evidence="1 4">Belongs to the cyclophilin-type PPIase family.</text>
</comment>